<evidence type="ECO:0000256" key="2">
    <source>
        <dbReference type="RuleBase" id="RU363072"/>
    </source>
</evidence>
<sequence length="75" mass="8055">MTILQSQPAREPDAGAGQNALARDGDEPPCARAVLRLATEPSMYFRPNLQYILHPDGTSQNKNAFVIGLTAGIAF</sequence>
<comment type="caution">
    <text evidence="5">The sequence shown here is derived from an EMBL/GenBank/DDBJ whole genome shotgun (WGS) entry which is preliminary data.</text>
</comment>
<dbReference type="EMBL" id="JAOCQI010000002">
    <property type="protein sequence ID" value="MCT7311836.1"/>
    <property type="molecule type" value="Genomic_DNA"/>
</dbReference>
<dbReference type="GO" id="GO:0008643">
    <property type="term" value="P:carbohydrate transport"/>
    <property type="evidence" value="ECO:0007669"/>
    <property type="project" value="InterPro"/>
</dbReference>
<dbReference type="Pfam" id="PF04966">
    <property type="entry name" value="OprB"/>
    <property type="match status" value="1"/>
</dbReference>
<evidence type="ECO:0000313" key="6">
    <source>
        <dbReference type="Proteomes" id="UP001164374"/>
    </source>
</evidence>
<reference evidence="5" key="2">
    <citation type="submission" date="2023-02" db="EMBL/GenBank/DDBJ databases">
        <authorList>
            <person name="Lu C.-H."/>
        </authorList>
    </citation>
    <scope>NUCLEOTIDE SEQUENCE</scope>
    <source>
        <strain evidence="5">22TCCZM01-4</strain>
        <strain evidence="4">22TCJT01-1</strain>
    </source>
</reference>
<dbReference type="InterPro" id="IPR038673">
    <property type="entry name" value="OprB_sf"/>
</dbReference>
<organism evidence="5 6">
    <name type="scientific">Ralstonia mojiangensis</name>
    <dbReference type="NCBI Taxonomy" id="2953895"/>
    <lineage>
        <taxon>Bacteria</taxon>
        <taxon>Pseudomonadati</taxon>
        <taxon>Pseudomonadota</taxon>
        <taxon>Betaproteobacteria</taxon>
        <taxon>Burkholderiales</taxon>
        <taxon>Burkholderiaceae</taxon>
        <taxon>Ralstonia</taxon>
    </lineage>
</organism>
<dbReference type="RefSeq" id="WP_260774050.1">
    <property type="nucleotide sequence ID" value="NZ_JAMXHU010000004.1"/>
</dbReference>
<reference evidence="5 7" key="1">
    <citation type="journal article" date="2023" name="Front. Microbiol.">
        <title>Ralstonia chuxiongensis sp. nov., Ralstonia mojiangensis sp. nov., and Ralstonia soli sp. nov., isolated from tobacco fields, are three novel species in the family Burkholderiaceae.</title>
        <authorList>
            <person name="Lu C.H."/>
            <person name="Zhang Y.Y."/>
            <person name="Jiang N."/>
            <person name="Chen W."/>
            <person name="Shao X."/>
            <person name="Zhao Z.M."/>
            <person name="Lu W.L."/>
            <person name="Hu X."/>
            <person name="Xi Y.X."/>
            <person name="Zou S.Y."/>
            <person name="Wei Q.J."/>
            <person name="Lin Z.L."/>
            <person name="Gong L."/>
            <person name="Gai X.T."/>
            <person name="Zhang L.Q."/>
            <person name="Li J.Y."/>
            <person name="Jin Y."/>
            <person name="Xia Z.Y."/>
        </authorList>
    </citation>
    <scope>NUCLEOTIDE SEQUENCE</scope>
    <source>
        <strain evidence="5">22TCCZM01-4</strain>
        <strain evidence="4 7">22TCJT01-1</strain>
    </source>
</reference>
<dbReference type="GO" id="GO:0016020">
    <property type="term" value="C:membrane"/>
    <property type="evidence" value="ECO:0007669"/>
    <property type="project" value="InterPro"/>
</dbReference>
<evidence type="ECO:0000313" key="4">
    <source>
        <dbReference type="EMBL" id="MCT7311836.1"/>
    </source>
</evidence>
<feature type="region of interest" description="Disordered" evidence="3">
    <location>
        <begin position="1"/>
        <end position="27"/>
    </location>
</feature>
<accession>A0AAE3LC67</accession>
<proteinExistence type="inferred from homology"/>
<dbReference type="InterPro" id="IPR007049">
    <property type="entry name" value="Carb-sel_porin_OprB"/>
</dbReference>
<dbReference type="AlphaFoldDB" id="A0AAE3LC67"/>
<comment type="similarity">
    <text evidence="1 2">Belongs to the OprB family.</text>
</comment>
<evidence type="ECO:0000313" key="7">
    <source>
        <dbReference type="Proteomes" id="UP001164420"/>
    </source>
</evidence>
<dbReference type="Proteomes" id="UP001164420">
    <property type="component" value="Unassembled WGS sequence"/>
</dbReference>
<dbReference type="Proteomes" id="UP001164374">
    <property type="component" value="Unassembled WGS sequence"/>
</dbReference>
<name>A0AAE3LC67_9RALS</name>
<dbReference type="GO" id="GO:0015288">
    <property type="term" value="F:porin activity"/>
    <property type="evidence" value="ECO:0007669"/>
    <property type="project" value="InterPro"/>
</dbReference>
<dbReference type="EMBL" id="JAOCQJ010000004">
    <property type="protein sequence ID" value="MCT7317809.1"/>
    <property type="molecule type" value="Genomic_DNA"/>
</dbReference>
<keyword evidence="7" id="KW-1185">Reference proteome</keyword>
<evidence type="ECO:0000256" key="3">
    <source>
        <dbReference type="SAM" id="MobiDB-lite"/>
    </source>
</evidence>
<evidence type="ECO:0000256" key="1">
    <source>
        <dbReference type="ARBA" id="ARBA00008769"/>
    </source>
</evidence>
<gene>
    <name evidence="5" type="ORF">N5I87_17500</name>
    <name evidence="4" type="ORF">N5J06_12810</name>
</gene>
<protein>
    <submittedName>
        <fullName evidence="5">Carbohydrate porin</fullName>
    </submittedName>
</protein>
<dbReference type="Gene3D" id="2.40.160.180">
    <property type="entry name" value="Carbohydrate-selective porin OprB"/>
    <property type="match status" value="1"/>
</dbReference>
<evidence type="ECO:0000313" key="5">
    <source>
        <dbReference type="EMBL" id="MCT7317809.1"/>
    </source>
</evidence>